<accession>A0A1F7GZ92</accession>
<gene>
    <name evidence="1" type="ORF">A3C24_04190</name>
</gene>
<evidence type="ECO:0000313" key="2">
    <source>
        <dbReference type="Proteomes" id="UP000177159"/>
    </source>
</evidence>
<dbReference type="AlphaFoldDB" id="A0A1F7GZ92"/>
<sequence length="207" mass="23552">MTTRIEKGATLENTFSSSGPITYQLRRFADRHFPQQWPRDLLAELVDPVYLLDDDAKRLIRLKDEEADDGFTAKLVIDHGRGILPTVIWQIDGNAMRKRITTSRPGLRSENPVFVRCRYDGSGKVFRLAEVSATPEGNMPELVINSDWSNPTALIEIPSPDRIVADFVRRQGDLEVRIAEDDERLYVATLHSDPFTVPIRWDMTDVG</sequence>
<organism evidence="1 2">
    <name type="scientific">Candidatus Roizmanbacteria bacterium RIFCSPHIGHO2_02_FULL_37_24</name>
    <dbReference type="NCBI Taxonomy" id="1802037"/>
    <lineage>
        <taxon>Bacteria</taxon>
        <taxon>Candidatus Roizmaniibacteriota</taxon>
    </lineage>
</organism>
<name>A0A1F7GZ92_9BACT</name>
<protein>
    <submittedName>
        <fullName evidence="1">Uncharacterized protein</fullName>
    </submittedName>
</protein>
<comment type="caution">
    <text evidence="1">The sequence shown here is derived from an EMBL/GenBank/DDBJ whole genome shotgun (WGS) entry which is preliminary data.</text>
</comment>
<dbReference type="Proteomes" id="UP000177159">
    <property type="component" value="Unassembled WGS sequence"/>
</dbReference>
<proteinExistence type="predicted"/>
<dbReference type="EMBL" id="MFZM01000010">
    <property type="protein sequence ID" value="OGK24271.1"/>
    <property type="molecule type" value="Genomic_DNA"/>
</dbReference>
<reference evidence="1 2" key="1">
    <citation type="journal article" date="2016" name="Nat. Commun.">
        <title>Thousands of microbial genomes shed light on interconnected biogeochemical processes in an aquifer system.</title>
        <authorList>
            <person name="Anantharaman K."/>
            <person name="Brown C.T."/>
            <person name="Hug L.A."/>
            <person name="Sharon I."/>
            <person name="Castelle C.J."/>
            <person name="Probst A.J."/>
            <person name="Thomas B.C."/>
            <person name="Singh A."/>
            <person name="Wilkins M.J."/>
            <person name="Karaoz U."/>
            <person name="Brodie E.L."/>
            <person name="Williams K.H."/>
            <person name="Hubbard S.S."/>
            <person name="Banfield J.F."/>
        </authorList>
    </citation>
    <scope>NUCLEOTIDE SEQUENCE [LARGE SCALE GENOMIC DNA]</scope>
</reference>
<evidence type="ECO:0000313" key="1">
    <source>
        <dbReference type="EMBL" id="OGK24271.1"/>
    </source>
</evidence>